<reference evidence="2 3" key="1">
    <citation type="submission" date="2024-01" db="EMBL/GenBank/DDBJ databases">
        <title>Genome assemblies of Stephania.</title>
        <authorList>
            <person name="Yang L."/>
        </authorList>
    </citation>
    <scope>NUCLEOTIDE SEQUENCE [LARGE SCALE GENOMIC DNA]</scope>
    <source>
        <strain evidence="2">YNDBR</strain>
        <tissue evidence="2">Leaf</tissue>
    </source>
</reference>
<evidence type="ECO:0000313" key="2">
    <source>
        <dbReference type="EMBL" id="KAK9142126.1"/>
    </source>
</evidence>
<sequence>MCDFMEEMAVLMGQTKANNEKRGEESFEELQELFNEMFNRDMCASEQSSTSSSSSSSSSSNTVNSSKMYNNNNNNNKRSGKAKDKLNFESTSVPTFWMTAYQTFKP</sequence>
<dbReference type="EMBL" id="JBBNAF010000005">
    <property type="protein sequence ID" value="KAK9142126.1"/>
    <property type="molecule type" value="Genomic_DNA"/>
</dbReference>
<accession>A0AAP0JXY8</accession>
<gene>
    <name evidence="2" type="ORF">Syun_011526</name>
</gene>
<feature type="compositionally biased region" description="Low complexity" evidence="1">
    <location>
        <begin position="48"/>
        <end position="76"/>
    </location>
</feature>
<evidence type="ECO:0000256" key="1">
    <source>
        <dbReference type="SAM" id="MobiDB-lite"/>
    </source>
</evidence>
<dbReference type="Proteomes" id="UP001420932">
    <property type="component" value="Unassembled WGS sequence"/>
</dbReference>
<name>A0AAP0JXY8_9MAGN</name>
<comment type="caution">
    <text evidence="2">The sequence shown here is derived from an EMBL/GenBank/DDBJ whole genome shotgun (WGS) entry which is preliminary data.</text>
</comment>
<organism evidence="2 3">
    <name type="scientific">Stephania yunnanensis</name>
    <dbReference type="NCBI Taxonomy" id="152371"/>
    <lineage>
        <taxon>Eukaryota</taxon>
        <taxon>Viridiplantae</taxon>
        <taxon>Streptophyta</taxon>
        <taxon>Embryophyta</taxon>
        <taxon>Tracheophyta</taxon>
        <taxon>Spermatophyta</taxon>
        <taxon>Magnoliopsida</taxon>
        <taxon>Ranunculales</taxon>
        <taxon>Menispermaceae</taxon>
        <taxon>Menispermoideae</taxon>
        <taxon>Cissampelideae</taxon>
        <taxon>Stephania</taxon>
    </lineage>
</organism>
<evidence type="ECO:0000313" key="3">
    <source>
        <dbReference type="Proteomes" id="UP001420932"/>
    </source>
</evidence>
<dbReference type="AlphaFoldDB" id="A0AAP0JXY8"/>
<protein>
    <submittedName>
        <fullName evidence="2">Uncharacterized protein</fullName>
    </submittedName>
</protein>
<proteinExistence type="predicted"/>
<keyword evidence="3" id="KW-1185">Reference proteome</keyword>
<feature type="region of interest" description="Disordered" evidence="1">
    <location>
        <begin position="41"/>
        <end position="86"/>
    </location>
</feature>